<dbReference type="GO" id="GO:0030170">
    <property type="term" value="F:pyridoxal phosphate binding"/>
    <property type="evidence" value="ECO:0007669"/>
    <property type="project" value="InterPro"/>
</dbReference>
<evidence type="ECO:0000256" key="1">
    <source>
        <dbReference type="ARBA" id="ARBA00001933"/>
    </source>
</evidence>
<dbReference type="GO" id="GO:0008483">
    <property type="term" value="F:transaminase activity"/>
    <property type="evidence" value="ECO:0007669"/>
    <property type="project" value="UniProtKB-KW"/>
</dbReference>
<comment type="similarity">
    <text evidence="5">Belongs to the class-I pyridoxal-phosphate-dependent aminotransferase family.</text>
</comment>
<evidence type="ECO:0000259" key="6">
    <source>
        <dbReference type="Pfam" id="PF00155"/>
    </source>
</evidence>
<reference evidence="8" key="1">
    <citation type="submission" date="2017-09" db="EMBL/GenBank/DDBJ databases">
        <title>Depth-based differentiation of microbial function through sediment-hosted aquifers and enrichment of novel symbionts in the deep terrestrial subsurface.</title>
        <authorList>
            <person name="Probst A.J."/>
            <person name="Ladd B."/>
            <person name="Jarett J.K."/>
            <person name="Geller-Mcgrath D.E."/>
            <person name="Sieber C.M.K."/>
            <person name="Emerson J.B."/>
            <person name="Anantharaman K."/>
            <person name="Thomas B.C."/>
            <person name="Malmstrom R."/>
            <person name="Stieglmeier M."/>
            <person name="Klingl A."/>
            <person name="Woyke T."/>
            <person name="Ryan C.M."/>
            <person name="Banfield J.F."/>
        </authorList>
    </citation>
    <scope>NUCLEOTIDE SEQUENCE [LARGE SCALE GENOMIC DNA]</scope>
</reference>
<keyword evidence="3 5" id="KW-0808">Transferase</keyword>
<dbReference type="Gene3D" id="3.90.1150.10">
    <property type="entry name" value="Aspartate Aminotransferase, domain 1"/>
    <property type="match status" value="1"/>
</dbReference>
<keyword evidence="4" id="KW-0663">Pyridoxal phosphate</keyword>
<evidence type="ECO:0000256" key="4">
    <source>
        <dbReference type="ARBA" id="ARBA00022898"/>
    </source>
</evidence>
<dbReference type="PANTHER" id="PTHR42885">
    <property type="entry name" value="HISTIDINOL-PHOSPHATE AMINOTRANSFERASE-RELATED"/>
    <property type="match status" value="1"/>
</dbReference>
<dbReference type="InterPro" id="IPR015421">
    <property type="entry name" value="PyrdxlP-dep_Trfase_major"/>
</dbReference>
<evidence type="ECO:0000313" key="8">
    <source>
        <dbReference type="Proteomes" id="UP000229647"/>
    </source>
</evidence>
<sequence length="337" mass="38364">MKNKILSKVAQKITPYQWAKNVGQEVLRFDTNTLPSPPPCVNKFLKELTSNCPINEYGDPSYVDLKKLISKYEKTPEETITVTNSGDEALDIIGKAFLNDGDFFLIQPPTYEIFKSQCEINRGKAVEVPLLKKTFKSDIENVIKILKSLPIKITFVCNPNNPTGTITELKEIELILKNASGIVLVDEAYREFYGITCVPLLTKYDNLVILRSFSKFGAMAGARIGYLIANKKLSQVFDAIRFPLGVSYFSCKLAEILLELDQNWIKEQTKMIKNERERFSQLLKKLGFFVYPSQANFILVNFGKKASEICEKLKENNILVRDRSNKKYLEGCVRITI</sequence>
<proteinExistence type="inferred from homology"/>
<organism evidence="7 8">
    <name type="scientific">Candidatus Roizmanbacteria bacterium CG_4_9_14_3_um_filter_33_18</name>
    <dbReference type="NCBI Taxonomy" id="1974841"/>
    <lineage>
        <taxon>Bacteria</taxon>
        <taxon>Candidatus Roizmaniibacteriota</taxon>
    </lineage>
</organism>
<dbReference type="Gene3D" id="3.40.640.10">
    <property type="entry name" value="Type I PLP-dependent aspartate aminotransferase-like (Major domain)"/>
    <property type="match status" value="1"/>
</dbReference>
<comment type="caution">
    <text evidence="7">The sequence shown here is derived from an EMBL/GenBank/DDBJ whole genome shotgun (WGS) entry which is preliminary data.</text>
</comment>
<gene>
    <name evidence="7" type="ORF">CO165_00375</name>
</gene>
<dbReference type="Proteomes" id="UP000229647">
    <property type="component" value="Unassembled WGS sequence"/>
</dbReference>
<dbReference type="EMBL" id="PFWL01000014">
    <property type="protein sequence ID" value="PJA56037.1"/>
    <property type="molecule type" value="Genomic_DNA"/>
</dbReference>
<dbReference type="InterPro" id="IPR015422">
    <property type="entry name" value="PyrdxlP-dep_Trfase_small"/>
</dbReference>
<feature type="non-terminal residue" evidence="7">
    <location>
        <position position="337"/>
    </location>
</feature>
<keyword evidence="2 5" id="KW-0032">Aminotransferase</keyword>
<dbReference type="EC" id="2.6.1.-" evidence="5"/>
<dbReference type="InterPro" id="IPR004839">
    <property type="entry name" value="Aminotransferase_I/II_large"/>
</dbReference>
<name>A0A2M7XZ98_9BACT</name>
<evidence type="ECO:0000313" key="7">
    <source>
        <dbReference type="EMBL" id="PJA56037.1"/>
    </source>
</evidence>
<dbReference type="PROSITE" id="PS00105">
    <property type="entry name" value="AA_TRANSFER_CLASS_1"/>
    <property type="match status" value="1"/>
</dbReference>
<protein>
    <recommendedName>
        <fullName evidence="5">Aminotransferase</fullName>
        <ecNumber evidence="5">2.6.1.-</ecNumber>
    </recommendedName>
</protein>
<dbReference type="Pfam" id="PF00155">
    <property type="entry name" value="Aminotran_1_2"/>
    <property type="match status" value="1"/>
</dbReference>
<dbReference type="CDD" id="cd00609">
    <property type="entry name" value="AAT_like"/>
    <property type="match status" value="1"/>
</dbReference>
<evidence type="ECO:0000256" key="5">
    <source>
        <dbReference type="RuleBase" id="RU000481"/>
    </source>
</evidence>
<dbReference type="InterPro" id="IPR004838">
    <property type="entry name" value="NHTrfase_class1_PyrdxlP-BS"/>
</dbReference>
<comment type="cofactor">
    <cofactor evidence="1 5">
        <name>pyridoxal 5'-phosphate</name>
        <dbReference type="ChEBI" id="CHEBI:597326"/>
    </cofactor>
</comment>
<dbReference type="SUPFAM" id="SSF53383">
    <property type="entry name" value="PLP-dependent transferases"/>
    <property type="match status" value="1"/>
</dbReference>
<dbReference type="InterPro" id="IPR015424">
    <property type="entry name" value="PyrdxlP-dep_Trfase"/>
</dbReference>
<dbReference type="PANTHER" id="PTHR42885:SF2">
    <property type="entry name" value="HISTIDINOL-PHOSPHATE AMINOTRANSFERASE"/>
    <property type="match status" value="1"/>
</dbReference>
<evidence type="ECO:0000256" key="2">
    <source>
        <dbReference type="ARBA" id="ARBA00022576"/>
    </source>
</evidence>
<feature type="domain" description="Aminotransferase class I/classII large" evidence="6">
    <location>
        <begin position="26"/>
        <end position="337"/>
    </location>
</feature>
<dbReference type="AlphaFoldDB" id="A0A2M7XZ98"/>
<evidence type="ECO:0000256" key="3">
    <source>
        <dbReference type="ARBA" id="ARBA00022679"/>
    </source>
</evidence>
<accession>A0A2M7XZ98</accession>